<keyword evidence="7" id="KW-1185">Reference proteome</keyword>
<dbReference type="Pfam" id="PF00505">
    <property type="entry name" value="HMG_box"/>
    <property type="match status" value="1"/>
</dbReference>
<evidence type="ECO:0000313" key="6">
    <source>
        <dbReference type="EMBL" id="CEP14891.1"/>
    </source>
</evidence>
<dbReference type="Gene3D" id="1.10.30.10">
    <property type="entry name" value="High mobility group box domain"/>
    <property type="match status" value="1"/>
</dbReference>
<evidence type="ECO:0000313" key="7">
    <source>
        <dbReference type="Proteomes" id="UP000054107"/>
    </source>
</evidence>
<keyword evidence="1 3" id="KW-0238">DNA-binding</keyword>
<feature type="domain" description="HMG box" evidence="5">
    <location>
        <begin position="15"/>
        <end position="83"/>
    </location>
</feature>
<sequence length="326" mass="37211">MTKINKQTNQQQAQIPRPLNCFLMYRLEKQKEIVAKCPTANHRDISKIIAKWWQEATEEEKKPFRERARIAKQEHNALYPDYKYAPKKKVTPKRIYIRRNKKQQFTSRAKENNMLMEMIYEDPSALKHLSSNDKSASGSKQQQKMVESTASPQPEWAPIASKTESEDICYRSAYSVSPPMSFASCSSPATTPFDSPHVSPYSDYSEFEASSPVSCSAVCYPSSITTTTTVAPSSYYTESISPFSVLDSPCINDSNAYGYNSYYQMGTVDYFHSEHSNVNYNNAPKPTQEFSWSEPCDAFVAEQHNVMQETYETPVKYINPALLQLM</sequence>
<dbReference type="SMART" id="SM00398">
    <property type="entry name" value="HMG"/>
    <property type="match status" value="1"/>
</dbReference>
<dbReference type="CDD" id="cd01389">
    <property type="entry name" value="HMG-box_ROX1-like"/>
    <property type="match status" value="1"/>
</dbReference>
<feature type="compositionally biased region" description="Polar residues" evidence="4">
    <location>
        <begin position="132"/>
        <end position="152"/>
    </location>
</feature>
<evidence type="ECO:0000256" key="4">
    <source>
        <dbReference type="SAM" id="MobiDB-lite"/>
    </source>
</evidence>
<feature type="region of interest" description="Disordered" evidence="4">
    <location>
        <begin position="128"/>
        <end position="156"/>
    </location>
</feature>
<dbReference type="Proteomes" id="UP000054107">
    <property type="component" value="Unassembled WGS sequence"/>
</dbReference>
<evidence type="ECO:0000259" key="5">
    <source>
        <dbReference type="PROSITE" id="PS50118"/>
    </source>
</evidence>
<gene>
    <name evidence="6" type="primary">PARPA_09081.1 scaffold 35524</name>
</gene>
<reference evidence="6 7" key="1">
    <citation type="submission" date="2014-09" db="EMBL/GenBank/DDBJ databases">
        <authorList>
            <person name="Ellenberger Sabrina"/>
        </authorList>
    </citation>
    <scope>NUCLEOTIDE SEQUENCE [LARGE SCALE GENOMIC DNA]</scope>
    <source>
        <strain evidence="6 7">CBS 412.66</strain>
    </source>
</reference>
<accession>A0A0B7NBP6</accession>
<dbReference type="EMBL" id="LN731777">
    <property type="protein sequence ID" value="CEP14891.1"/>
    <property type="molecule type" value="Genomic_DNA"/>
</dbReference>
<dbReference type="PANTHER" id="PTHR10270:SF161">
    <property type="entry name" value="SEX-DETERMINING REGION Y PROTEIN"/>
    <property type="match status" value="1"/>
</dbReference>
<proteinExistence type="predicted"/>
<dbReference type="GO" id="GO:0000978">
    <property type="term" value="F:RNA polymerase II cis-regulatory region sequence-specific DNA binding"/>
    <property type="evidence" value="ECO:0007669"/>
    <property type="project" value="TreeGrafter"/>
</dbReference>
<feature type="DNA-binding region" description="HMG box" evidence="3">
    <location>
        <begin position="15"/>
        <end position="83"/>
    </location>
</feature>
<evidence type="ECO:0000256" key="3">
    <source>
        <dbReference type="PROSITE-ProRule" id="PRU00267"/>
    </source>
</evidence>
<organism evidence="6 7">
    <name type="scientific">Parasitella parasitica</name>
    <dbReference type="NCBI Taxonomy" id="35722"/>
    <lineage>
        <taxon>Eukaryota</taxon>
        <taxon>Fungi</taxon>
        <taxon>Fungi incertae sedis</taxon>
        <taxon>Mucoromycota</taxon>
        <taxon>Mucoromycotina</taxon>
        <taxon>Mucoromycetes</taxon>
        <taxon>Mucorales</taxon>
        <taxon>Mucorineae</taxon>
        <taxon>Mucoraceae</taxon>
        <taxon>Parasitella</taxon>
    </lineage>
</organism>
<protein>
    <recommendedName>
        <fullName evidence="5">HMG box domain-containing protein</fullName>
    </recommendedName>
</protein>
<dbReference type="InterPro" id="IPR036910">
    <property type="entry name" value="HMG_box_dom_sf"/>
</dbReference>
<dbReference type="PANTHER" id="PTHR10270">
    <property type="entry name" value="SOX TRANSCRIPTION FACTOR"/>
    <property type="match status" value="1"/>
</dbReference>
<dbReference type="GO" id="GO:0030154">
    <property type="term" value="P:cell differentiation"/>
    <property type="evidence" value="ECO:0007669"/>
    <property type="project" value="TreeGrafter"/>
</dbReference>
<dbReference type="STRING" id="35722.A0A0B7NBP6"/>
<dbReference type="InterPro" id="IPR009071">
    <property type="entry name" value="HMG_box_dom"/>
</dbReference>
<keyword evidence="3" id="KW-0539">Nucleus</keyword>
<dbReference type="SUPFAM" id="SSF47095">
    <property type="entry name" value="HMG-box"/>
    <property type="match status" value="1"/>
</dbReference>
<dbReference type="PROSITE" id="PS50118">
    <property type="entry name" value="HMG_BOX_2"/>
    <property type="match status" value="1"/>
</dbReference>
<evidence type="ECO:0000256" key="2">
    <source>
        <dbReference type="ARBA" id="ARBA00023163"/>
    </source>
</evidence>
<dbReference type="GO" id="GO:0005634">
    <property type="term" value="C:nucleus"/>
    <property type="evidence" value="ECO:0007669"/>
    <property type="project" value="UniProtKB-UniRule"/>
</dbReference>
<dbReference type="AlphaFoldDB" id="A0A0B7NBP6"/>
<evidence type="ECO:0000256" key="1">
    <source>
        <dbReference type="ARBA" id="ARBA00023125"/>
    </source>
</evidence>
<keyword evidence="2" id="KW-0804">Transcription</keyword>
<dbReference type="GO" id="GO:0001228">
    <property type="term" value="F:DNA-binding transcription activator activity, RNA polymerase II-specific"/>
    <property type="evidence" value="ECO:0007669"/>
    <property type="project" value="TreeGrafter"/>
</dbReference>
<dbReference type="OrthoDB" id="6247875at2759"/>
<name>A0A0B7NBP6_9FUNG</name>
<dbReference type="InterPro" id="IPR050140">
    <property type="entry name" value="SRY-related_HMG-box_TF-like"/>
</dbReference>